<evidence type="ECO:0000313" key="2">
    <source>
        <dbReference type="EMBL" id="CEG22526.1"/>
    </source>
</evidence>
<keyword evidence="3" id="KW-1185">Reference proteome</keyword>
<sequence length="141" mass="15830">MRFLKYFLVFAIILAAAGIGVYYVGTNIASDKIVEEATSELAESGKMDEIKTYVEKDPQLSGYIEEAKEAEGRDLPIKTKGEATRVLIQKVGISELKTMQSEVKKGTMTQQEAIQKLETQLSEEEMLALKVLAYKELYKQQ</sequence>
<dbReference type="Proteomes" id="UP000043699">
    <property type="component" value="Unassembled WGS sequence"/>
</dbReference>
<gene>
    <name evidence="2" type="ORF">BN1080_01455</name>
</gene>
<dbReference type="RefSeq" id="WP_052651329.1">
    <property type="nucleotide sequence ID" value="NZ_CCXS01000001.1"/>
</dbReference>
<dbReference type="EMBL" id="CCXS01000001">
    <property type="protein sequence ID" value="CEG22526.1"/>
    <property type="molecule type" value="Genomic_DNA"/>
</dbReference>
<accession>A0A098EMJ7</accession>
<organism evidence="2 3">
    <name type="scientific">Planococcus massiliensis</name>
    <dbReference type="NCBI Taxonomy" id="1499687"/>
    <lineage>
        <taxon>Bacteria</taxon>
        <taxon>Bacillati</taxon>
        <taxon>Bacillota</taxon>
        <taxon>Bacilli</taxon>
        <taxon>Bacillales</taxon>
        <taxon>Caryophanaceae</taxon>
        <taxon>Planococcus</taxon>
    </lineage>
</organism>
<keyword evidence="1" id="KW-1133">Transmembrane helix</keyword>
<dbReference type="OrthoDB" id="2427603at2"/>
<name>A0A098EMJ7_9BACL</name>
<dbReference type="STRING" id="1499687.BN1080_01455"/>
<evidence type="ECO:0000313" key="3">
    <source>
        <dbReference type="Proteomes" id="UP000043699"/>
    </source>
</evidence>
<feature type="transmembrane region" description="Helical" evidence="1">
    <location>
        <begin position="6"/>
        <end position="25"/>
    </location>
</feature>
<proteinExistence type="predicted"/>
<keyword evidence="1" id="KW-0472">Membrane</keyword>
<reference evidence="2 3" key="1">
    <citation type="submission" date="2014-09" db="EMBL/GenBank/DDBJ databases">
        <authorList>
            <person name="Urmite Genomes Urmite Genomes"/>
        </authorList>
    </citation>
    <scope>NUCLEOTIDE SEQUENCE [LARGE SCALE GENOMIC DNA]</scope>
    <source>
        <strain evidence="2 3">ES2</strain>
    </source>
</reference>
<evidence type="ECO:0008006" key="4">
    <source>
        <dbReference type="Google" id="ProtNLM"/>
    </source>
</evidence>
<keyword evidence="1" id="KW-0812">Transmembrane</keyword>
<evidence type="ECO:0000256" key="1">
    <source>
        <dbReference type="SAM" id="Phobius"/>
    </source>
</evidence>
<dbReference type="AlphaFoldDB" id="A0A098EMJ7"/>
<protein>
    <recommendedName>
        <fullName evidence="4">Phenylalanyl-tRNA synthetase subunit beta</fullName>
    </recommendedName>
</protein>